<evidence type="ECO:0000256" key="16">
    <source>
        <dbReference type="RuleBase" id="RU004419"/>
    </source>
</evidence>
<keyword evidence="7 16" id="KW-0812">Transmembrane</keyword>
<dbReference type="InterPro" id="IPR001133">
    <property type="entry name" value="NADH_UbQ_OxRdtase_chain4L/K"/>
</dbReference>
<evidence type="ECO:0000256" key="3">
    <source>
        <dbReference type="ARBA" id="ARBA00012944"/>
    </source>
</evidence>
<evidence type="ECO:0000256" key="2">
    <source>
        <dbReference type="ARBA" id="ARBA00010519"/>
    </source>
</evidence>
<evidence type="ECO:0000256" key="4">
    <source>
        <dbReference type="ARBA" id="ARBA00016612"/>
    </source>
</evidence>
<dbReference type="EMBL" id="MG719343">
    <property type="protein sequence ID" value="AXS67628.1"/>
    <property type="molecule type" value="Genomic_DNA"/>
</dbReference>
<accession>A0A346RNI1</accession>
<organism evidence="17">
    <name type="scientific">Belzebub intermedius</name>
    <dbReference type="NCBI Taxonomy" id="2306298"/>
    <lineage>
        <taxon>Eukaryota</taxon>
        <taxon>Metazoa</taxon>
        <taxon>Ecdysozoa</taxon>
        <taxon>Arthropoda</taxon>
        <taxon>Crustacea</taxon>
        <taxon>Multicrustacea</taxon>
        <taxon>Malacostraca</taxon>
        <taxon>Eumalacostraca</taxon>
        <taxon>Eucarida</taxon>
        <taxon>Decapoda</taxon>
        <taxon>Dendrobranchiata</taxon>
        <taxon>Sergestoidea</taxon>
        <taxon>Luciferidae</taxon>
        <taxon>Belzebub</taxon>
    </lineage>
</organism>
<proteinExistence type="inferred from homology"/>
<evidence type="ECO:0000256" key="11">
    <source>
        <dbReference type="ARBA" id="ARBA00023027"/>
    </source>
</evidence>
<comment type="similarity">
    <text evidence="2 16">Belongs to the complex I subunit 4L family.</text>
</comment>
<evidence type="ECO:0000256" key="1">
    <source>
        <dbReference type="ARBA" id="ARBA00004225"/>
    </source>
</evidence>
<name>A0A346RNI1_9EUCA</name>
<keyword evidence="8 16" id="KW-1278">Translocase</keyword>
<dbReference type="Gene3D" id="1.10.287.3510">
    <property type="match status" value="1"/>
</dbReference>
<sequence>MIVLSMFKLLMILSIFMGLISFVSSRKHMLNSLLSLEFIMLMLFCFVSMSFQNLGTETYFLSFFLTMAACEGSLGLGLLVSLVRTHGNDYFNNFSVLLC</sequence>
<comment type="subcellular location">
    <subcellularLocation>
        <location evidence="16">Mitochondrion inner membrane</location>
        <topology evidence="16">Multi-pass membrane protein</topology>
    </subcellularLocation>
    <subcellularLocation>
        <location evidence="1">Mitochondrion membrane</location>
        <topology evidence="1">Multi-pass membrane protein</topology>
    </subcellularLocation>
</comment>
<evidence type="ECO:0000256" key="6">
    <source>
        <dbReference type="ARBA" id="ARBA00022660"/>
    </source>
</evidence>
<feature type="transmembrane region" description="Helical" evidence="16">
    <location>
        <begin position="63"/>
        <end position="83"/>
    </location>
</feature>
<feature type="transmembrane region" description="Helical" evidence="16">
    <location>
        <begin position="30"/>
        <end position="51"/>
    </location>
</feature>
<evidence type="ECO:0000256" key="9">
    <source>
        <dbReference type="ARBA" id="ARBA00022982"/>
    </source>
</evidence>
<keyword evidence="10 16" id="KW-1133">Transmembrane helix</keyword>
<reference evidence="17" key="1">
    <citation type="journal article" date="2018" name="Mitochondrial DNA Part B Resour">
        <title>The complete mitochondrial genome of Belzebub intermedius (Decapoda, Dendrobranchiata, Luciferidae).</title>
        <authorList>
            <person name="Ju S.-Y."/>
            <person name="Song J.-H."/>
            <person name="Lee S.-M."/>
            <person name="Min G.-S."/>
        </authorList>
    </citation>
    <scope>NUCLEOTIDE SEQUENCE</scope>
</reference>
<keyword evidence="6 16" id="KW-0679">Respiratory chain</keyword>
<dbReference type="GO" id="GO:0008137">
    <property type="term" value="F:NADH dehydrogenase (ubiquinone) activity"/>
    <property type="evidence" value="ECO:0007669"/>
    <property type="project" value="UniProtKB-EC"/>
</dbReference>
<evidence type="ECO:0000256" key="5">
    <source>
        <dbReference type="ARBA" id="ARBA00022448"/>
    </source>
</evidence>
<evidence type="ECO:0000256" key="10">
    <source>
        <dbReference type="ARBA" id="ARBA00022989"/>
    </source>
</evidence>
<evidence type="ECO:0000256" key="13">
    <source>
        <dbReference type="ARBA" id="ARBA00023128"/>
    </source>
</evidence>
<dbReference type="InterPro" id="IPR039428">
    <property type="entry name" value="NUOK/Mnh_C1-like"/>
</dbReference>
<dbReference type="EC" id="7.1.1.2" evidence="3 16"/>
<evidence type="ECO:0000256" key="14">
    <source>
        <dbReference type="ARBA" id="ARBA00023136"/>
    </source>
</evidence>
<dbReference type="Pfam" id="PF00420">
    <property type="entry name" value="Oxidored_q2"/>
    <property type="match status" value="1"/>
</dbReference>
<keyword evidence="14 16" id="KW-0472">Membrane</keyword>
<dbReference type="AlphaFoldDB" id="A0A346RNI1"/>
<dbReference type="GO" id="GO:0030964">
    <property type="term" value="C:NADH dehydrogenase complex"/>
    <property type="evidence" value="ECO:0007669"/>
    <property type="project" value="TreeGrafter"/>
</dbReference>
<keyword evidence="9 16" id="KW-0249">Electron transport</keyword>
<evidence type="ECO:0000313" key="17">
    <source>
        <dbReference type="EMBL" id="AXS67628.1"/>
    </source>
</evidence>
<comment type="function">
    <text evidence="16">Core subunit of the mitochondrial membrane respiratory chain NADH dehydrogenase (Complex I) which catalyzes electron transfer from NADH through the respiratory chain, using ubiquinone as an electron acceptor.</text>
</comment>
<keyword evidence="11 16" id="KW-0520">NAD</keyword>
<evidence type="ECO:0000256" key="7">
    <source>
        <dbReference type="ARBA" id="ARBA00022692"/>
    </source>
</evidence>
<evidence type="ECO:0000256" key="15">
    <source>
        <dbReference type="ARBA" id="ARBA00049551"/>
    </source>
</evidence>
<keyword evidence="5 16" id="KW-0813">Transport</keyword>
<keyword evidence="13 16" id="KW-0496">Mitochondrion</keyword>
<dbReference type="GO" id="GO:0042773">
    <property type="term" value="P:ATP synthesis coupled electron transport"/>
    <property type="evidence" value="ECO:0007669"/>
    <property type="project" value="UniProtKB-UniRule"/>
</dbReference>
<comment type="catalytic activity">
    <reaction evidence="15 16">
        <text>a ubiquinone + NADH + 5 H(+)(in) = a ubiquinol + NAD(+) + 4 H(+)(out)</text>
        <dbReference type="Rhea" id="RHEA:29091"/>
        <dbReference type="Rhea" id="RHEA-COMP:9565"/>
        <dbReference type="Rhea" id="RHEA-COMP:9566"/>
        <dbReference type="ChEBI" id="CHEBI:15378"/>
        <dbReference type="ChEBI" id="CHEBI:16389"/>
        <dbReference type="ChEBI" id="CHEBI:17976"/>
        <dbReference type="ChEBI" id="CHEBI:57540"/>
        <dbReference type="ChEBI" id="CHEBI:57945"/>
        <dbReference type="EC" id="7.1.1.2"/>
    </reaction>
</comment>
<dbReference type="GO" id="GO:0005743">
    <property type="term" value="C:mitochondrial inner membrane"/>
    <property type="evidence" value="ECO:0007669"/>
    <property type="project" value="UniProtKB-SubCell"/>
</dbReference>
<feature type="transmembrane region" description="Helical" evidence="16">
    <location>
        <begin position="6"/>
        <end position="23"/>
    </location>
</feature>
<dbReference type="GO" id="GO:0016651">
    <property type="term" value="F:oxidoreductase activity, acting on NAD(P)H"/>
    <property type="evidence" value="ECO:0007669"/>
    <property type="project" value="InterPro"/>
</dbReference>
<geneLocation type="mitochondrion" evidence="17"/>
<keyword evidence="16" id="KW-0999">Mitochondrion inner membrane</keyword>
<keyword evidence="12 16" id="KW-0830">Ubiquinone</keyword>
<protein>
    <recommendedName>
        <fullName evidence="4 16">NADH-ubiquinone oxidoreductase chain 4L</fullName>
        <ecNumber evidence="3 16">7.1.1.2</ecNumber>
    </recommendedName>
</protein>
<evidence type="ECO:0000256" key="12">
    <source>
        <dbReference type="ARBA" id="ARBA00023075"/>
    </source>
</evidence>
<gene>
    <name evidence="17" type="primary">Nad4L</name>
</gene>
<dbReference type="PANTHER" id="PTHR11434">
    <property type="entry name" value="NADH-UBIQUINONE OXIDOREDUCTASE SUBUNIT ND4L"/>
    <property type="match status" value="1"/>
</dbReference>
<dbReference type="PANTHER" id="PTHR11434:SF0">
    <property type="entry name" value="NADH-UBIQUINONE OXIDOREDUCTASE CHAIN 4L"/>
    <property type="match status" value="1"/>
</dbReference>
<evidence type="ECO:0000256" key="8">
    <source>
        <dbReference type="ARBA" id="ARBA00022967"/>
    </source>
</evidence>